<feature type="transmembrane region" description="Helical" evidence="2">
    <location>
        <begin position="15"/>
        <end position="38"/>
    </location>
</feature>
<dbReference type="AlphaFoldDB" id="A0A9D1JM97"/>
<reference evidence="3" key="1">
    <citation type="submission" date="2020-10" db="EMBL/GenBank/DDBJ databases">
        <authorList>
            <person name="Gilroy R."/>
        </authorList>
    </citation>
    <scope>NUCLEOTIDE SEQUENCE</scope>
    <source>
        <strain evidence="3">6276</strain>
    </source>
</reference>
<name>A0A9D1JM97_9BACT</name>
<feature type="region of interest" description="Disordered" evidence="1">
    <location>
        <begin position="134"/>
        <end position="165"/>
    </location>
</feature>
<reference evidence="3" key="2">
    <citation type="journal article" date="2021" name="PeerJ">
        <title>Extensive microbial diversity within the chicken gut microbiome revealed by metagenomics and culture.</title>
        <authorList>
            <person name="Gilroy R."/>
            <person name="Ravi A."/>
            <person name="Getino M."/>
            <person name="Pursley I."/>
            <person name="Horton D.L."/>
            <person name="Alikhan N.F."/>
            <person name="Baker D."/>
            <person name="Gharbi K."/>
            <person name="Hall N."/>
            <person name="Watson M."/>
            <person name="Adriaenssens E.M."/>
            <person name="Foster-Nyarko E."/>
            <person name="Jarju S."/>
            <person name="Secka A."/>
            <person name="Antonio M."/>
            <person name="Oren A."/>
            <person name="Chaudhuri R.R."/>
            <person name="La Ragione R."/>
            <person name="Hildebrand F."/>
            <person name="Pallen M.J."/>
        </authorList>
    </citation>
    <scope>NUCLEOTIDE SEQUENCE</scope>
    <source>
        <strain evidence="3">6276</strain>
    </source>
</reference>
<accession>A0A9D1JM97</accession>
<evidence type="ECO:0000256" key="2">
    <source>
        <dbReference type="SAM" id="Phobius"/>
    </source>
</evidence>
<evidence type="ECO:0000313" key="4">
    <source>
        <dbReference type="Proteomes" id="UP000823928"/>
    </source>
</evidence>
<keyword evidence="2" id="KW-1133">Transmembrane helix</keyword>
<dbReference type="Proteomes" id="UP000823928">
    <property type="component" value="Unassembled WGS sequence"/>
</dbReference>
<keyword evidence="2" id="KW-0472">Membrane</keyword>
<comment type="caution">
    <text evidence="3">The sequence shown here is derived from an EMBL/GenBank/DDBJ whole genome shotgun (WGS) entry which is preliminary data.</text>
</comment>
<evidence type="ECO:0000313" key="3">
    <source>
        <dbReference type="EMBL" id="HIS35658.1"/>
    </source>
</evidence>
<dbReference type="EMBL" id="DVIU01000074">
    <property type="protein sequence ID" value="HIS35658.1"/>
    <property type="molecule type" value="Genomic_DNA"/>
</dbReference>
<sequence>MVIKLTLNRNNKAGFSLFEACVVMLVVSVFFAVSATVIPKRNKAKPEAEGHGRFECYYKGNQLYQQMYQGTSSAGPEAVSECRFNPPVYAKYIVINTVGGGAGGSGSNGGEPGGFYSSFHSSVRAAVVTVPGKGGASGVDGSPTSVYYEDDKNGDPIVSAEGGKSNRELKDASVSDIKQCAITEGTSSKYTDIACGSIPLCEIKDDKIKVSYCFSSSVYKSKLIDLQNDIIQRPADAWLKRPVLNESEATITYYDQGLLDEYNLDLAAFLKVYQGTQYLQSILQSLEDSYPTLFTMVLTFDLHRSNTVTPSLIMNYLEGMGITTGMVEYKPGQGGAPGGAGNNGAVLITW</sequence>
<protein>
    <submittedName>
        <fullName evidence="3">Uncharacterized protein</fullName>
    </submittedName>
</protein>
<gene>
    <name evidence="3" type="ORF">IAC10_03385</name>
</gene>
<organism evidence="3 4">
    <name type="scientific">Candidatus Scatousia excrementigallinarum</name>
    <dbReference type="NCBI Taxonomy" id="2840935"/>
    <lineage>
        <taxon>Bacteria</taxon>
        <taxon>Candidatus Scatousia</taxon>
    </lineage>
</organism>
<evidence type="ECO:0000256" key="1">
    <source>
        <dbReference type="SAM" id="MobiDB-lite"/>
    </source>
</evidence>
<proteinExistence type="predicted"/>
<keyword evidence="2" id="KW-0812">Transmembrane</keyword>